<dbReference type="AlphaFoldDB" id="A0A8J6NJ20"/>
<sequence>MNKIKQFLEKERTYAGWRFWLLFVIMTNVGFFPGLGLEKILFGEVNVYIATAFSGIGQAWVLSRHFPERGQWAIASALGWFVGGLLSERVLASLIPDISFMLNLFLFPIIAGGVMGIPLWLVLRRYLPQVGWWWILVSAIGPMTQFPGMVMGGVILWLMGQSSDNQ</sequence>
<keyword evidence="1" id="KW-1133">Transmembrane helix</keyword>
<protein>
    <submittedName>
        <fullName evidence="2">Uncharacterized protein</fullName>
    </submittedName>
</protein>
<name>A0A8J6NJ20_9CHLR</name>
<accession>A0A8J6NJ20</accession>
<reference evidence="2 3" key="1">
    <citation type="submission" date="2020-08" db="EMBL/GenBank/DDBJ databases">
        <title>Bridging the membrane lipid divide: bacteria of the FCB group superphylum have the potential to synthesize archaeal ether lipids.</title>
        <authorList>
            <person name="Villanueva L."/>
            <person name="Von Meijenfeldt F.A.B."/>
            <person name="Westbye A.B."/>
            <person name="Yadav S."/>
            <person name="Hopmans E.C."/>
            <person name="Dutilh B.E."/>
            <person name="Sinninghe Damste J.S."/>
        </authorList>
    </citation>
    <scope>NUCLEOTIDE SEQUENCE [LARGE SCALE GENOMIC DNA]</scope>
    <source>
        <strain evidence="2">NIOZ-UU36</strain>
    </source>
</reference>
<dbReference type="EMBL" id="JACNJN010000028">
    <property type="protein sequence ID" value="MBC8333856.1"/>
    <property type="molecule type" value="Genomic_DNA"/>
</dbReference>
<evidence type="ECO:0000256" key="1">
    <source>
        <dbReference type="SAM" id="Phobius"/>
    </source>
</evidence>
<feature type="transmembrane region" description="Helical" evidence="1">
    <location>
        <begin position="69"/>
        <end position="86"/>
    </location>
</feature>
<gene>
    <name evidence="2" type="ORF">H8E29_01185</name>
</gene>
<feature type="transmembrane region" description="Helical" evidence="1">
    <location>
        <begin position="133"/>
        <end position="158"/>
    </location>
</feature>
<comment type="caution">
    <text evidence="2">The sequence shown here is derived from an EMBL/GenBank/DDBJ whole genome shotgun (WGS) entry which is preliminary data.</text>
</comment>
<evidence type="ECO:0000313" key="2">
    <source>
        <dbReference type="EMBL" id="MBC8333856.1"/>
    </source>
</evidence>
<feature type="transmembrane region" description="Helical" evidence="1">
    <location>
        <begin position="98"/>
        <end position="121"/>
    </location>
</feature>
<feature type="transmembrane region" description="Helical" evidence="1">
    <location>
        <begin position="45"/>
        <end position="63"/>
    </location>
</feature>
<feature type="transmembrane region" description="Helical" evidence="1">
    <location>
        <begin position="20"/>
        <end position="38"/>
    </location>
</feature>
<keyword evidence="1" id="KW-0472">Membrane</keyword>
<proteinExistence type="predicted"/>
<evidence type="ECO:0000313" key="3">
    <source>
        <dbReference type="Proteomes" id="UP000614469"/>
    </source>
</evidence>
<dbReference type="Proteomes" id="UP000614469">
    <property type="component" value="Unassembled WGS sequence"/>
</dbReference>
<keyword evidence="1" id="KW-0812">Transmembrane</keyword>
<organism evidence="2 3">
    <name type="scientific">Candidatus Desulfolinea nitratireducens</name>
    <dbReference type="NCBI Taxonomy" id="2841698"/>
    <lineage>
        <taxon>Bacteria</taxon>
        <taxon>Bacillati</taxon>
        <taxon>Chloroflexota</taxon>
        <taxon>Anaerolineae</taxon>
        <taxon>Anaerolineales</taxon>
        <taxon>Anaerolineales incertae sedis</taxon>
        <taxon>Candidatus Desulfolinea</taxon>
    </lineage>
</organism>